<proteinExistence type="predicted"/>
<feature type="non-terminal residue" evidence="1">
    <location>
        <position position="1"/>
    </location>
</feature>
<evidence type="ECO:0000313" key="1">
    <source>
        <dbReference type="EMBL" id="KAH9325735.1"/>
    </source>
</evidence>
<dbReference type="EMBL" id="JAHRHJ020000002">
    <property type="protein sequence ID" value="KAH9325735.1"/>
    <property type="molecule type" value="Genomic_DNA"/>
</dbReference>
<gene>
    <name evidence="1" type="ORF">KI387_005913</name>
</gene>
<sequence length="64" mass="7082">RHVSIDDAGIGCPAVGADEATCISLNWAIMREVGLLWESTVRSMREITADGHRGSCERWNPRPM</sequence>
<dbReference type="Proteomes" id="UP000824469">
    <property type="component" value="Unassembled WGS sequence"/>
</dbReference>
<comment type="caution">
    <text evidence="1">The sequence shown here is derived from an EMBL/GenBank/DDBJ whole genome shotgun (WGS) entry which is preliminary data.</text>
</comment>
<evidence type="ECO:0000313" key="2">
    <source>
        <dbReference type="Proteomes" id="UP000824469"/>
    </source>
</evidence>
<accession>A0AA38GPV8</accession>
<protein>
    <submittedName>
        <fullName evidence="1">Uncharacterized protein</fullName>
    </submittedName>
</protein>
<reference evidence="1 2" key="1">
    <citation type="journal article" date="2021" name="Nat. Plants">
        <title>The Taxus genome provides insights into paclitaxel biosynthesis.</title>
        <authorList>
            <person name="Xiong X."/>
            <person name="Gou J."/>
            <person name="Liao Q."/>
            <person name="Li Y."/>
            <person name="Zhou Q."/>
            <person name="Bi G."/>
            <person name="Li C."/>
            <person name="Du R."/>
            <person name="Wang X."/>
            <person name="Sun T."/>
            <person name="Guo L."/>
            <person name="Liang H."/>
            <person name="Lu P."/>
            <person name="Wu Y."/>
            <person name="Zhang Z."/>
            <person name="Ro D.K."/>
            <person name="Shang Y."/>
            <person name="Huang S."/>
            <person name="Yan J."/>
        </authorList>
    </citation>
    <scope>NUCLEOTIDE SEQUENCE [LARGE SCALE GENOMIC DNA]</scope>
    <source>
        <strain evidence="1">Ta-2019</strain>
    </source>
</reference>
<feature type="non-terminal residue" evidence="1">
    <location>
        <position position="64"/>
    </location>
</feature>
<keyword evidence="2" id="KW-1185">Reference proteome</keyword>
<dbReference type="AlphaFoldDB" id="A0AA38GPV8"/>
<organism evidence="1 2">
    <name type="scientific">Taxus chinensis</name>
    <name type="common">Chinese yew</name>
    <name type="synonym">Taxus wallichiana var. chinensis</name>
    <dbReference type="NCBI Taxonomy" id="29808"/>
    <lineage>
        <taxon>Eukaryota</taxon>
        <taxon>Viridiplantae</taxon>
        <taxon>Streptophyta</taxon>
        <taxon>Embryophyta</taxon>
        <taxon>Tracheophyta</taxon>
        <taxon>Spermatophyta</taxon>
        <taxon>Pinopsida</taxon>
        <taxon>Pinidae</taxon>
        <taxon>Conifers II</taxon>
        <taxon>Cupressales</taxon>
        <taxon>Taxaceae</taxon>
        <taxon>Taxus</taxon>
    </lineage>
</organism>
<name>A0AA38GPV8_TAXCH</name>